<reference evidence="1 2" key="1">
    <citation type="submission" date="2020-08" db="EMBL/GenBank/DDBJ databases">
        <title>Genomic Encyclopedia of Type Strains, Phase IV (KMG-IV): sequencing the most valuable type-strain genomes for metagenomic binning, comparative biology and taxonomic classification.</title>
        <authorList>
            <person name="Goeker M."/>
        </authorList>
    </citation>
    <scope>NUCLEOTIDE SEQUENCE [LARGE SCALE GENOMIC DNA]</scope>
    <source>
        <strain evidence="1 2">DSM 26385</strain>
    </source>
</reference>
<accession>A0A7W6K0K3</accession>
<keyword evidence="2" id="KW-1185">Reference proteome</keyword>
<evidence type="ECO:0000313" key="2">
    <source>
        <dbReference type="Proteomes" id="UP000584824"/>
    </source>
</evidence>
<proteinExistence type="predicted"/>
<gene>
    <name evidence="1" type="ORF">GGQ66_000443</name>
</gene>
<evidence type="ECO:0000313" key="1">
    <source>
        <dbReference type="EMBL" id="MBB4101915.1"/>
    </source>
</evidence>
<sequence>MTEVAAVGCNERFVLFEARVEIGKICVVSSRVQSPGGYSVLQSFHRRSLFYVNNLMQTVARRKFLSIGKIFKNAWGRNGFAN</sequence>
<dbReference type="Proteomes" id="UP000584824">
    <property type="component" value="Unassembled WGS sequence"/>
</dbReference>
<organism evidence="1 2">
    <name type="scientific">Allorhizobium borbori</name>
    <dbReference type="NCBI Taxonomy" id="485907"/>
    <lineage>
        <taxon>Bacteria</taxon>
        <taxon>Pseudomonadati</taxon>
        <taxon>Pseudomonadota</taxon>
        <taxon>Alphaproteobacteria</taxon>
        <taxon>Hyphomicrobiales</taxon>
        <taxon>Rhizobiaceae</taxon>
        <taxon>Rhizobium/Agrobacterium group</taxon>
        <taxon>Allorhizobium</taxon>
    </lineage>
</organism>
<protein>
    <submittedName>
        <fullName evidence="1">Uncharacterized protein</fullName>
    </submittedName>
</protein>
<dbReference type="AlphaFoldDB" id="A0A7W6K0K3"/>
<comment type="caution">
    <text evidence="1">The sequence shown here is derived from an EMBL/GenBank/DDBJ whole genome shotgun (WGS) entry which is preliminary data.</text>
</comment>
<dbReference type="RefSeq" id="WP_237358787.1">
    <property type="nucleotide sequence ID" value="NZ_JACIDU010000002.1"/>
</dbReference>
<dbReference type="EMBL" id="JACIDU010000002">
    <property type="protein sequence ID" value="MBB4101915.1"/>
    <property type="molecule type" value="Genomic_DNA"/>
</dbReference>
<name>A0A7W6K0K3_9HYPH</name>